<gene>
    <name evidence="2" type="ORF">FD754_023249</name>
    <name evidence="1" type="ORF">FD754_023250</name>
</gene>
<comment type="caution">
    <text evidence="1">The sequence shown here is derived from an EMBL/GenBank/DDBJ whole genome shotgun (WGS) entry which is preliminary data.</text>
</comment>
<organism evidence="1 3">
    <name type="scientific">Muntiacus muntjak</name>
    <name type="common">Barking deer</name>
    <name type="synonym">Indian muntjac</name>
    <dbReference type="NCBI Taxonomy" id="9888"/>
    <lineage>
        <taxon>Eukaryota</taxon>
        <taxon>Metazoa</taxon>
        <taxon>Chordata</taxon>
        <taxon>Craniata</taxon>
        <taxon>Vertebrata</taxon>
        <taxon>Euteleostomi</taxon>
        <taxon>Mammalia</taxon>
        <taxon>Eutheria</taxon>
        <taxon>Laurasiatheria</taxon>
        <taxon>Artiodactyla</taxon>
        <taxon>Ruminantia</taxon>
        <taxon>Pecora</taxon>
        <taxon>Cervidae</taxon>
        <taxon>Muntiacinae</taxon>
        <taxon>Muntiacus</taxon>
    </lineage>
</organism>
<reference evidence="1 3" key="1">
    <citation type="submission" date="2019-06" db="EMBL/GenBank/DDBJ databases">
        <title>Discovery of a novel chromosome fission-fusion reversal in muntjac.</title>
        <authorList>
            <person name="Mudd A.B."/>
            <person name="Bredeson J.V."/>
            <person name="Baum R."/>
            <person name="Hockemeyer D."/>
            <person name="Rokhsar D.S."/>
        </authorList>
    </citation>
    <scope>NUCLEOTIDE SEQUENCE [LARGE SCALE GENOMIC DNA]</scope>
    <source>
        <strain evidence="1">UTSW_UCB_Mm</strain>
        <tissue evidence="1">Fibroblast cell line</tissue>
    </source>
</reference>
<evidence type="ECO:0000313" key="1">
    <source>
        <dbReference type="EMBL" id="KAB0340300.1"/>
    </source>
</evidence>
<sequence length="232" mass="26159">SPVLLLTSVFQGHLISRALFKSICFFTAKFGVIFRMTISLLVQLSKIASNVSCLTVQHRCISSTDLGWMVQDNHLKCEANFFHQWVIFAVTSHIAVTNIFDRHVLDTEAHIVPRKTFTQCFTVHFNRLQLFEDTNLHLIHSDSISATNFVDVLGESNTRVCQVSWWQDAIQSFKQCGSPGIAIFTVRNWHKCYCVRVVATFLNVGADFLNNFLISLPAVGWLSGISFVGSNN</sequence>
<proteinExistence type="predicted"/>
<dbReference type="EMBL" id="VCEA01000419">
    <property type="protein sequence ID" value="KAB0340300.1"/>
    <property type="molecule type" value="Genomic_DNA"/>
</dbReference>
<evidence type="ECO:0000313" key="2">
    <source>
        <dbReference type="EMBL" id="KAB0340302.1"/>
    </source>
</evidence>
<protein>
    <submittedName>
        <fullName evidence="1">Uncharacterized protein</fullName>
    </submittedName>
</protein>
<feature type="non-terminal residue" evidence="1">
    <location>
        <position position="1"/>
    </location>
</feature>
<name>A0A5N3UU93_MUNMU</name>
<dbReference type="AlphaFoldDB" id="A0A5N3UU93"/>
<dbReference type="Proteomes" id="UP000326458">
    <property type="component" value="Unassembled WGS sequence"/>
</dbReference>
<accession>A0A5N3UU93</accession>
<keyword evidence="3" id="KW-1185">Reference proteome</keyword>
<dbReference type="EMBL" id="VCEA01000418">
    <property type="protein sequence ID" value="KAB0340302.1"/>
    <property type="molecule type" value="Genomic_DNA"/>
</dbReference>
<evidence type="ECO:0000313" key="3">
    <source>
        <dbReference type="Proteomes" id="UP000326458"/>
    </source>
</evidence>